<dbReference type="Pfam" id="PF12774">
    <property type="entry name" value="AAA_6"/>
    <property type="match status" value="1"/>
</dbReference>
<feature type="domain" description="Dynein heavy chain AAA module D4" evidence="18">
    <location>
        <begin position="2490"/>
        <end position="2723"/>
    </location>
</feature>
<dbReference type="FunFam" id="3.40.50.300:FF:000362">
    <property type="entry name" value="Dynein, axonemal, heavy chain 6"/>
    <property type="match status" value="1"/>
</dbReference>
<reference evidence="24 25" key="1">
    <citation type="journal article" date="2023" name="Sci. Data">
        <title>Genome assembly of the Korean intertidal mud-creeper Batillaria attramentaria.</title>
        <authorList>
            <person name="Patra A.K."/>
            <person name="Ho P.T."/>
            <person name="Jun S."/>
            <person name="Lee S.J."/>
            <person name="Kim Y."/>
            <person name="Won Y.J."/>
        </authorList>
    </citation>
    <scope>NUCLEOTIDE SEQUENCE [LARGE SCALE GENOMIC DNA]</scope>
    <source>
        <strain evidence="24">Wonlab-2016</strain>
    </source>
</reference>
<dbReference type="PANTHER" id="PTHR22878:SF73">
    <property type="entry name" value="DYNEIN AXONEMAL HEAVY CHAIN 1"/>
    <property type="match status" value="1"/>
</dbReference>
<dbReference type="InterPro" id="IPR026983">
    <property type="entry name" value="DHC"/>
</dbReference>
<dbReference type="Gene3D" id="1.20.140.100">
    <property type="entry name" value="Dynein heavy chain, N-terminal domain 2"/>
    <property type="match status" value="1"/>
</dbReference>
<feature type="coiled-coil region" evidence="13">
    <location>
        <begin position="776"/>
        <end position="803"/>
    </location>
</feature>
<dbReference type="Pfam" id="PF18198">
    <property type="entry name" value="AAA_lid_11"/>
    <property type="match status" value="1"/>
</dbReference>
<evidence type="ECO:0000256" key="9">
    <source>
        <dbReference type="ARBA" id="ARBA00023069"/>
    </source>
</evidence>
<dbReference type="Gene3D" id="1.10.8.710">
    <property type="match status" value="1"/>
</dbReference>
<dbReference type="GO" id="GO:0005930">
    <property type="term" value="C:axoneme"/>
    <property type="evidence" value="ECO:0007669"/>
    <property type="project" value="UniProtKB-SubCell"/>
</dbReference>
<dbReference type="Gene3D" id="1.20.920.30">
    <property type="match status" value="1"/>
</dbReference>
<dbReference type="FunFam" id="1.20.58.1120:FF:000001">
    <property type="entry name" value="dynein heavy chain 2, axonemal"/>
    <property type="match status" value="1"/>
</dbReference>
<evidence type="ECO:0000256" key="10">
    <source>
        <dbReference type="ARBA" id="ARBA00023175"/>
    </source>
</evidence>
<dbReference type="Gene3D" id="3.40.50.300">
    <property type="entry name" value="P-loop containing nucleotide triphosphate hydrolases"/>
    <property type="match status" value="5"/>
</dbReference>
<feature type="domain" description="Dynein heavy chain region D6 P-loop" evidence="14">
    <location>
        <begin position="3524"/>
        <end position="3637"/>
    </location>
</feature>
<comment type="similarity">
    <text evidence="2">Belongs to the dynein heavy chain family.</text>
</comment>
<dbReference type="FunFam" id="1.10.287.2620:FF:000005">
    <property type="entry name" value="Dynein heavy chain 1, axonemal"/>
    <property type="match status" value="1"/>
</dbReference>
<evidence type="ECO:0000313" key="25">
    <source>
        <dbReference type="Proteomes" id="UP001519460"/>
    </source>
</evidence>
<dbReference type="Gene3D" id="1.20.58.1120">
    <property type="match status" value="1"/>
</dbReference>
<evidence type="ECO:0000256" key="7">
    <source>
        <dbReference type="ARBA" id="ARBA00023017"/>
    </source>
</evidence>
<evidence type="ECO:0000259" key="22">
    <source>
        <dbReference type="Pfam" id="PF18198"/>
    </source>
</evidence>
<dbReference type="InterPro" id="IPR042228">
    <property type="entry name" value="Dynein_linker_3"/>
</dbReference>
<evidence type="ECO:0008006" key="26">
    <source>
        <dbReference type="Google" id="ProtNLM"/>
    </source>
</evidence>
<dbReference type="GO" id="GO:0005524">
    <property type="term" value="F:ATP binding"/>
    <property type="evidence" value="ECO:0007669"/>
    <property type="project" value="UniProtKB-KW"/>
</dbReference>
<dbReference type="Gene3D" id="1.10.472.130">
    <property type="match status" value="1"/>
</dbReference>
<dbReference type="FunFam" id="1.10.8.710:FF:000004">
    <property type="entry name" value="Dynein axonemal heavy chain 6"/>
    <property type="match status" value="1"/>
</dbReference>
<dbReference type="InterPro" id="IPR035699">
    <property type="entry name" value="AAA_6"/>
</dbReference>
<evidence type="ECO:0000256" key="12">
    <source>
        <dbReference type="ARBA" id="ARBA00023273"/>
    </source>
</evidence>
<evidence type="ECO:0000256" key="2">
    <source>
        <dbReference type="ARBA" id="ARBA00008887"/>
    </source>
</evidence>
<dbReference type="Gene3D" id="1.20.920.20">
    <property type="match status" value="1"/>
</dbReference>
<dbReference type="Gene3D" id="3.20.180.20">
    <property type="entry name" value="Dynein heavy chain, N-terminal domain 2"/>
    <property type="match status" value="1"/>
</dbReference>
<dbReference type="FunFam" id="1.10.8.720:FF:000001">
    <property type="entry name" value="dynein heavy chain 7, axonemal"/>
    <property type="match status" value="1"/>
</dbReference>
<dbReference type="InterPro" id="IPR041228">
    <property type="entry name" value="Dynein_C"/>
</dbReference>
<feature type="domain" description="Dynein heavy chain C-terminal" evidence="23">
    <location>
        <begin position="3815"/>
        <end position="4117"/>
    </location>
</feature>
<feature type="domain" description="Dynein heavy chain hydrolytic ATP-binding dynein motor region" evidence="16">
    <location>
        <begin position="1487"/>
        <end position="1813"/>
    </location>
</feature>
<dbReference type="Gene3D" id="3.10.490.20">
    <property type="match status" value="1"/>
</dbReference>
<feature type="domain" description="Dynein heavy chain ATP-binding dynein motor region" evidence="19">
    <location>
        <begin position="3110"/>
        <end position="3331"/>
    </location>
</feature>
<dbReference type="Gene3D" id="1.10.8.720">
    <property type="entry name" value="Region D6 of dynein motor"/>
    <property type="match status" value="1"/>
</dbReference>
<feature type="domain" description="Dynein heavy chain coiled coil stalk" evidence="17">
    <location>
        <begin position="2737"/>
        <end position="3082"/>
    </location>
</feature>
<dbReference type="InterPro" id="IPR024317">
    <property type="entry name" value="Dynein_heavy_chain_D4_dom"/>
</dbReference>
<dbReference type="Pfam" id="PF03028">
    <property type="entry name" value="Dynein_heavy"/>
    <property type="match status" value="1"/>
</dbReference>
<feature type="domain" description="Dynein heavy chain AAA 5 extension" evidence="20">
    <location>
        <begin position="1982"/>
        <end position="2101"/>
    </location>
</feature>
<evidence type="ECO:0000259" key="17">
    <source>
        <dbReference type="Pfam" id="PF12777"/>
    </source>
</evidence>
<comment type="caution">
    <text evidence="24">The sequence shown here is derived from an EMBL/GenBank/DDBJ whole genome shotgun (WGS) entry which is preliminary data.</text>
</comment>
<dbReference type="Gene3D" id="1.20.1270.280">
    <property type="match status" value="1"/>
</dbReference>
<keyword evidence="5" id="KW-0547">Nucleotide-binding</keyword>
<feature type="coiled-coil region" evidence="13">
    <location>
        <begin position="2787"/>
        <end position="2818"/>
    </location>
</feature>
<dbReference type="InterPro" id="IPR024743">
    <property type="entry name" value="Dynein_HC_stalk"/>
</dbReference>
<dbReference type="FunFam" id="3.40.50.300:FF:000223">
    <property type="entry name" value="Dynein heavy chain 3, axonemal"/>
    <property type="match status" value="1"/>
</dbReference>
<dbReference type="SUPFAM" id="SSF57997">
    <property type="entry name" value="Tropomyosin"/>
    <property type="match status" value="1"/>
</dbReference>
<dbReference type="PANTHER" id="PTHR22878">
    <property type="entry name" value="DYNEIN HEAVY CHAIN 6, AXONEMAL-LIKE-RELATED"/>
    <property type="match status" value="1"/>
</dbReference>
<accession>A0ABD0JNU3</accession>
<comment type="subcellular location">
    <subcellularLocation>
        <location evidence="1">Cytoplasm</location>
        <location evidence="1">Cytoskeleton</location>
        <location evidence="1">Cilium axoneme</location>
    </subcellularLocation>
</comment>
<dbReference type="Gene3D" id="1.10.287.2620">
    <property type="match status" value="1"/>
</dbReference>
<keyword evidence="11" id="KW-0206">Cytoskeleton</keyword>
<dbReference type="InterPro" id="IPR035706">
    <property type="entry name" value="AAA_9"/>
</dbReference>
<dbReference type="Pfam" id="PF17852">
    <property type="entry name" value="Dynein_AAA_lid"/>
    <property type="match status" value="1"/>
</dbReference>
<keyword evidence="8 13" id="KW-0175">Coiled coil</keyword>
<keyword evidence="12" id="KW-0966">Cell projection</keyword>
<evidence type="ECO:0000256" key="5">
    <source>
        <dbReference type="ARBA" id="ARBA00022741"/>
    </source>
</evidence>
<dbReference type="InterPro" id="IPR027417">
    <property type="entry name" value="P-loop_NTPase"/>
</dbReference>
<keyword evidence="7" id="KW-0243">Dynein</keyword>
<dbReference type="FunFam" id="1.20.1270.280:FF:000001">
    <property type="entry name" value="dynein heavy chain 7, axonemal"/>
    <property type="match status" value="1"/>
</dbReference>
<dbReference type="SUPFAM" id="SSF52540">
    <property type="entry name" value="P-loop containing nucleoside triphosphate hydrolases"/>
    <property type="match status" value="4"/>
</dbReference>
<dbReference type="InterPro" id="IPR042222">
    <property type="entry name" value="Dynein_2_N"/>
</dbReference>
<dbReference type="FunFam" id="1.10.472.130:FF:000006">
    <property type="entry name" value="Dynein axonemal heavy chain 1"/>
    <property type="match status" value="1"/>
</dbReference>
<keyword evidence="25" id="KW-1185">Reference proteome</keyword>
<dbReference type="FunFam" id="1.20.140.100:FF:000004">
    <property type="entry name" value="Dynein axonemal heavy chain 6"/>
    <property type="match status" value="1"/>
</dbReference>
<organism evidence="24 25">
    <name type="scientific">Batillaria attramentaria</name>
    <dbReference type="NCBI Taxonomy" id="370345"/>
    <lineage>
        <taxon>Eukaryota</taxon>
        <taxon>Metazoa</taxon>
        <taxon>Spiralia</taxon>
        <taxon>Lophotrochozoa</taxon>
        <taxon>Mollusca</taxon>
        <taxon>Gastropoda</taxon>
        <taxon>Caenogastropoda</taxon>
        <taxon>Sorbeoconcha</taxon>
        <taxon>Cerithioidea</taxon>
        <taxon>Batillariidae</taxon>
        <taxon>Batillaria</taxon>
    </lineage>
</organism>
<dbReference type="InterPro" id="IPR041658">
    <property type="entry name" value="AAA_lid_11"/>
</dbReference>
<sequence>MSRHSSQASGSRPFSANRTQLNTSMRALDGQYYPDIKQRGYYSDVIGNDASAATDTAKHLAGPLTAQDTLWAVSKEKHTPKVSTFGVTAEEVSEELKNQVYGPSTEITAISDFTVGASEPKVQLAFYAKPGECPRKVEIERRRRHYADLDLKQLLKAHNIETDMLMPKVMEEEEAVLLIEDPEDPAPFPPYLPLHIFDNEESDCRTPQEWISMAKTNGIRKPVPGLALLPTNNEDRDKDPADPSITYDWFEVGVLDFDPKFKDYLVQKVNAASRVVDENGQPVVNGGVFVDGKRVLLPNQFWIPRIRLMFKAEDPRVFAQRVHEAYQCRKVCEAELRYNMYVDCMPMDGVGELDQASLRRMLEWARTTPGIDLQRNNLDDYLQVLEREVNIDFCRSMNRIIFDKTVQDDPKTFAFVSIPDTPEKPTPERGCCMDVPEYPFDEQYDGFAFNSLLTLQESIQAITKVRTECNHVSHKMSLYHIPTAKPMRLEEFEQTQSQTTSQAALFLKDSWITTLRASIRTCLRDVGKGWFNIHETNWEVYQISKLKKFMETVKFIMQDSLRFLVQDSLVSFTQMVVDACHSTMALPDDFTWGSDIILSPFKPRKNALFLVDLLLDPQGVHYSTSLPSFEATLISLFDRGILSTHNVPQLEKYILEDIFWSGTPLLESVGEHEPPVEELRETVRQAIQKALVPLKAYAREYEKYLELMNMDINQYIKDYESQEHTAAEVKKEVEMHLEEKEKLEASIPSNIIVGPFWVNTENTRQALSKKRKALSNAVLELLARQLRKQADDACEEFKAISRKLYDKPNCIEELSEMREWMKSIPEKLKEHHELIDKAMDDYELIEEFFYNLSTDDFNAKWTAIGWPHKIERQMEQTYEQLDEDEERFHKLQTSDQANFEDRLDTLQMVVAGMAAHSEINKGHEIANEMRRVNKQLKEAQSLAVTYNNRERLFGMPVTNYDKLAKLVKDFEPYRNLWVTVSDWLRWQESWMNDPLTSINAEEVEKNVMDAYKTMHKSVKIFSEIPNVQEVASEIKGMIEDFRPYIPLIQGLRNPGMRNRHWETLSEELGFPLRPKASLTFAKCLEMKLQDHIGVISKVAEVAGKEYSIEQALDKMEKEWDPVNFDILPYKETGTYIVKTSEETSQLLDDHIVMTQSMSFSPYKKPFEDRISNWESKLRTTQDVLDEWLNCQRAWLYLEPIFSSEDINRQLPVESKRYQTMERIWRKVMKNAKENPQVISLCPDNRLLDNLRECNKLLEQVQKGLSEYLETKRNAFPRFYFLSDDELLEILSQTKDPTAVQPHLRKCFENIARLKFEEDLKITKMYSGEGESVDFRESLYPTGNVEDWMGEIERVMRESLREIIKDSLEDYKTTPRTDWVLKWPGQVVIAGCQTYWSSEVTEALETNTLDDRFKILLQQLDDLRNLVRQDISKIGRMTLSALIVIEVHARDVVQVMVKEKVNNANAFEYYWLEDQNLYQRAVNAQFSYAYEYLGNTMRLVITPLTDRCYLTLTGALHLKFGGAPAGPAGTGKTETTKDLAKAFAIQCVVFNCSDQLDFMAMGKFFKGLASSGAWACFDEFNRIDIEVLSVVAQQITTIQKAQQQRLDRFIFEGVELVLKASCSVFITMNPGYAGRTELPDNLKALFRPVAMMVPDYALIAEISLFSFGFSDAKVLAKKIVTTFKLSSEQLSSQDHYDFGMRAVKSVISAAGNLKRQSPDADEELIALRAIRDVNVPKFLVDDLKLFSGIVSDLFPNIKEEAIDYGALETSLRKSCTKSGLKDVDGFIKKCIQLYETTVVRHGLMLVGPTVSGKTRCYETLQKAQTALKGEMSPSGEPFEATHTYIVNPKSITMGQLYGEFDLLTHEWTDGILSTLIRLGVSAGDKDKRWYLFDGPVDAVWIENMNTVLDDNKKLCLSSGEIIKLTEQMTMMFEVADLAVASPATVSRCGMVYLEPSYIGLEPFTECWLKKLPDTIYEYKEKFQELFDFFLEPAIKFLRSSMKEIVGTVDGQLVFSLHKILDCFFTPFIPKEGEQPIGEEQLARLPELIEPWFIFALVWSVGATCDNDSRVKFSEWLREKMTEAKCKLPFPEQGLVFDYSLDDAGISSTSKDELEEEDAVKKEVRWLNWMHGLPKYEVAPDAKYSDILVPTIDTVRCAYVLGLLLSNNKTVLSVGPTGTGKTLTIADKLSRNMPKEYIPDFITFSAKTSANQTQDLIDGKLDKRRKGVFGPPLGKYFIFFIDDLNMPAREVYGAQPPIELVRQWMDFRGWYDRKAIGDFRNLVDVNFAAAMGPPGGGRNPVTQRLLRHFNFLTFTEMEDPSKRKIFSTILQSWISLSPNISSLCDQLVDTCIATYNTIQTQLLPTPAKSHYTFNLRDLSKVFQGILMGDPGKITSVKDLLGLWYHESCRVYQDRLVNDEDRTWFENLLAGKMESDFSMPFSEVITLQPFLYGDFLAVNVDNRPYVLMDDHTKLVKTVEDYLEDYNQVNMPQMRLVLFMDAVKHVCRIARVIRQPLGNALLLGMGGSGRQSLTRLAAHVSEFDCFQIELSKNYGTSEWREDLRNVMMKAGLENKPMVFLFSDTQIKSESFLEDLNNILNAGDVPNIYGFDEQEQIFTAMKPIVQDAGMQPTKTNLPIGEVFRARLRQFPALVNCCTIDWFSNWPAEALQSVALRFLNDIPDLDCTDDVMNGLSVADYSQKFLAELSRHNYVTPTSYLELLGIFSKLIGLKKVELTTARKRLKTGLDKLLTTADEVAKLQEELATMRPLLEEAVKESIATMEKISKDTAIAEETKAVVQKEEAEATRKAQETQAIADDAQRDLNEALPALDAALASLKSLNKNDVVEVRALQRPPDGVRMVIEAVSIMRGVKPKKVAGEKPGQKVDDYWEPGKALLQDPTKFLESLFKYDKDNIPDDVVKKIQPYIDDEAFQPANIAKVSKACTSICQWTRAMHKYHFVAKAVAPKREALRNAQEELAETQRILDEAKGRLQEVEEGIATLQAKYDDCMRKKEELEHKCQECEGRLVRADKLIGGLADEKDRWRESVDLLEKIIDNIIGNVLISSASIAYLGPFTGEYRANMTHAWTESLDEYKVPHTDDLSLISTMSDPVKIRSWQIAGLPKDNLSVENGVIVQFSSRWSLFIDPQGQANKWIKNMERDNGLDIIKLSDKDFLRSLENAVRFGKPCLLENIATELDPALEPILLRQTFKQQGSLVIKLGDAVIPYHNDFKFYMTTKLPNPHYTPEVSTKVTLVNFTLSPSGLEDQLVGIVVAEERPDLEEAKNQLIVSNAKMKQELKEIEDRILYRLSASEGSPVDDLDLIQVLEASKIKSQEIKAKVLVAEQTEKDIDVTRSQYIPVAVNTQILFFCVADMASIDPMYQYSLEWFISIFLGSISNAERDEWRHLVAGGTHKPKELDNPAPEWISERSWNDILTLAALGKFLPFVEDFKNHLEGYKTIFDSGEPHREELPGQWNTELDQFQKILVLKALRLDKVTNAMQDYVANNLGQRFIEPQTSDLTAVYKDSSPTTPLIFVLSAGTDPAADLYKFAEEMRFAKKLTAISLGQGQGPRAEAMMRSAMERGKWVFFQNCHLSPSWMPSLERLVETIDPDKVHRDFRLWLTSMPSDKFPVFILQNGSKMTVEPPKGIKANLMRSYASFNDDFLNSCGEKGTEFKHLLLSLCLFQGVLLERRKFGALGFNIPYEFTDGDLRICVSQLKMFLLEYVDIPFKVLIYTAGHINYGGRVTDDWDRRCLMNILSDYYKPEVIDEEYKYSESGIFHQIPAATDHNGYMEYIKSLPINDTPEIFGLHENANITFAQNETLQMLGGLLQLQPKTASGGGKSREEVMEDTAREILEQIPKAVNLGMVMDKYPVLYEQSMNTVLVQEVIRYNRLLNTIHQSLQDLLKALKGLVVMSQELENMANSLYNNTVPSMWADKAYPSLKPLASWVLDLIQRMQFIRDWIDNGIPSVLWISGFFFPQAFLTGTLQNFARRKVVSIDTITFDFKVMRESYQELKVIPEDGCYIRGLFAEGARWDYTRHILAESRPKELFTDMPVIWLIPAANRTTPETGIYECPVYKTLTRAGTLSTTGHSTNFVFAVELPSDKTQQHWIQRGVAMLCALNY</sequence>
<dbReference type="Pfam" id="PF12781">
    <property type="entry name" value="AAA_9"/>
    <property type="match status" value="1"/>
</dbReference>
<dbReference type="EMBL" id="JACVVK020000377">
    <property type="protein sequence ID" value="KAK7476368.1"/>
    <property type="molecule type" value="Genomic_DNA"/>
</dbReference>
<evidence type="ECO:0000256" key="4">
    <source>
        <dbReference type="ARBA" id="ARBA00022701"/>
    </source>
</evidence>
<feature type="coiled-coil region" evidence="13">
    <location>
        <begin position="2966"/>
        <end position="3028"/>
    </location>
</feature>
<dbReference type="FunFam" id="1.20.920.20:FF:000006">
    <property type="entry name" value="Dynein, axonemal, heavy chain 6"/>
    <property type="match status" value="1"/>
</dbReference>
<dbReference type="InterPro" id="IPR004273">
    <property type="entry name" value="Dynein_heavy_D6_P-loop"/>
</dbReference>
<dbReference type="Pfam" id="PF12780">
    <property type="entry name" value="AAA_8"/>
    <property type="match status" value="1"/>
</dbReference>
<dbReference type="FunFam" id="3.10.490.20:FF:000001">
    <property type="entry name" value="dynein heavy chain 7, axonemal"/>
    <property type="match status" value="1"/>
</dbReference>
<feature type="coiled-coil region" evidence="13">
    <location>
        <begin position="712"/>
        <end position="746"/>
    </location>
</feature>
<dbReference type="FunFam" id="3.20.180.20:FF:000003">
    <property type="entry name" value="Dynein heavy chain 12, axonemal"/>
    <property type="match status" value="1"/>
</dbReference>
<feature type="domain" description="Dynein heavy chain 3 AAA+ lid" evidence="21">
    <location>
        <begin position="2345"/>
        <end position="2425"/>
    </location>
</feature>
<evidence type="ECO:0000259" key="19">
    <source>
        <dbReference type="Pfam" id="PF12781"/>
    </source>
</evidence>
<evidence type="ECO:0000259" key="18">
    <source>
        <dbReference type="Pfam" id="PF12780"/>
    </source>
</evidence>
<dbReference type="Pfam" id="PF12777">
    <property type="entry name" value="MT"/>
    <property type="match status" value="1"/>
</dbReference>
<evidence type="ECO:0000256" key="11">
    <source>
        <dbReference type="ARBA" id="ARBA00023212"/>
    </source>
</evidence>
<dbReference type="InterPro" id="IPR042219">
    <property type="entry name" value="AAA_lid_11_sf"/>
</dbReference>
<evidence type="ECO:0000313" key="24">
    <source>
        <dbReference type="EMBL" id="KAK7476368.1"/>
    </source>
</evidence>
<evidence type="ECO:0000256" key="8">
    <source>
        <dbReference type="ARBA" id="ARBA00023054"/>
    </source>
</evidence>
<evidence type="ECO:0000259" key="21">
    <source>
        <dbReference type="Pfam" id="PF17857"/>
    </source>
</evidence>
<dbReference type="Pfam" id="PF18199">
    <property type="entry name" value="Dynein_C"/>
    <property type="match status" value="1"/>
</dbReference>
<dbReference type="InterPro" id="IPR041466">
    <property type="entry name" value="Dynein_AAA5_ext"/>
</dbReference>
<dbReference type="GO" id="GO:0060294">
    <property type="term" value="P:cilium movement involved in cell motility"/>
    <property type="evidence" value="ECO:0007669"/>
    <property type="project" value="UniProtKB-ARBA"/>
</dbReference>
<feature type="domain" description="Dynein heavy chain AAA lid" evidence="22">
    <location>
        <begin position="3670"/>
        <end position="3809"/>
    </location>
</feature>
<proteinExistence type="inferred from homology"/>
<name>A0ABD0JNU3_9CAEN</name>
<keyword evidence="4" id="KW-0493">Microtubule</keyword>
<evidence type="ECO:0000259" key="16">
    <source>
        <dbReference type="Pfam" id="PF12774"/>
    </source>
</evidence>
<dbReference type="FunFam" id="1.20.920.30:FF:000005">
    <property type="entry name" value="Dynein, axonemal, heavy chain 2"/>
    <property type="match status" value="1"/>
</dbReference>
<dbReference type="FunFam" id="3.40.50.300:FF:000044">
    <property type="entry name" value="Dynein heavy chain 5, axonemal"/>
    <property type="match status" value="1"/>
</dbReference>
<dbReference type="InterPro" id="IPR043160">
    <property type="entry name" value="Dynein_C_barrel"/>
</dbReference>
<keyword evidence="6" id="KW-0067">ATP-binding</keyword>
<keyword evidence="9" id="KW-0969">Cilium</keyword>
<dbReference type="InterPro" id="IPR041589">
    <property type="entry name" value="DNAH3_AAA_lid_1"/>
</dbReference>
<evidence type="ECO:0000256" key="1">
    <source>
        <dbReference type="ARBA" id="ARBA00004430"/>
    </source>
</evidence>
<evidence type="ECO:0000259" key="14">
    <source>
        <dbReference type="Pfam" id="PF03028"/>
    </source>
</evidence>
<evidence type="ECO:0000256" key="6">
    <source>
        <dbReference type="ARBA" id="ARBA00022840"/>
    </source>
</evidence>
<gene>
    <name evidence="24" type="ORF">BaRGS_00032368</name>
</gene>
<evidence type="ECO:0000256" key="13">
    <source>
        <dbReference type="SAM" id="Coils"/>
    </source>
</evidence>
<dbReference type="Proteomes" id="UP001519460">
    <property type="component" value="Unassembled WGS sequence"/>
</dbReference>
<dbReference type="GO" id="GO:0030286">
    <property type="term" value="C:dynein complex"/>
    <property type="evidence" value="ECO:0007669"/>
    <property type="project" value="UniProtKB-KW"/>
</dbReference>
<dbReference type="InterPro" id="IPR043157">
    <property type="entry name" value="Dynein_AAA1S"/>
</dbReference>
<dbReference type="Gene3D" id="6.10.140.1060">
    <property type="match status" value="1"/>
</dbReference>
<dbReference type="Pfam" id="PF17857">
    <property type="entry name" value="AAA_lid_1"/>
    <property type="match status" value="1"/>
</dbReference>
<dbReference type="FunFam" id="3.40.50.300:FF:001328">
    <property type="entry name" value="Dynein heavy chain 6, axonemal"/>
    <property type="match status" value="1"/>
</dbReference>
<dbReference type="GO" id="GO:0005874">
    <property type="term" value="C:microtubule"/>
    <property type="evidence" value="ECO:0007669"/>
    <property type="project" value="UniProtKB-KW"/>
</dbReference>
<evidence type="ECO:0000259" key="20">
    <source>
        <dbReference type="Pfam" id="PF17852"/>
    </source>
</evidence>
<feature type="domain" description="Dynein heavy chain linker" evidence="15">
    <location>
        <begin position="963"/>
        <end position="1365"/>
    </location>
</feature>
<dbReference type="Pfam" id="PF08393">
    <property type="entry name" value="DHC_N2"/>
    <property type="match status" value="1"/>
</dbReference>
<evidence type="ECO:0000259" key="15">
    <source>
        <dbReference type="Pfam" id="PF08393"/>
    </source>
</evidence>
<evidence type="ECO:0000256" key="3">
    <source>
        <dbReference type="ARBA" id="ARBA00022490"/>
    </source>
</evidence>
<evidence type="ECO:0000259" key="23">
    <source>
        <dbReference type="Pfam" id="PF18199"/>
    </source>
</evidence>
<dbReference type="Gene3D" id="1.10.8.1220">
    <property type="match status" value="1"/>
</dbReference>
<dbReference type="GO" id="GO:0097729">
    <property type="term" value="C:9+2 motile cilium"/>
    <property type="evidence" value="ECO:0007669"/>
    <property type="project" value="UniProtKB-ARBA"/>
</dbReference>
<dbReference type="InterPro" id="IPR013602">
    <property type="entry name" value="Dynein_heavy_linker"/>
</dbReference>
<keyword evidence="10" id="KW-0505">Motor protein</keyword>
<keyword evidence="3" id="KW-0963">Cytoplasm</keyword>
<dbReference type="Pfam" id="PF12775">
    <property type="entry name" value="AAA_7"/>
    <property type="match status" value="1"/>
</dbReference>
<protein>
    <recommendedName>
        <fullName evidence="26">Dynein heavy chain 1, axonemal</fullName>
    </recommendedName>
</protein>